<keyword evidence="5" id="KW-0472">Membrane</keyword>
<dbReference type="RefSeq" id="WP_051692871.1">
    <property type="nucleotide sequence ID" value="NZ_JMQN01000031.1"/>
</dbReference>
<feature type="domain" description="Methyl-accepting transducer" evidence="6">
    <location>
        <begin position="132"/>
        <end position="368"/>
    </location>
</feature>
<reference evidence="8 9" key="1">
    <citation type="submission" date="2014-04" db="EMBL/GenBank/DDBJ databases">
        <title>Marinobacterium kochiensis sp. nov., isolated from sediment sample collected from Kochi backwaters in Kerala, India.</title>
        <authorList>
            <person name="Singh A."/>
            <person name="Pinnaka A.K."/>
        </authorList>
    </citation>
    <scope>NUCLEOTIDE SEQUENCE [LARGE SCALE GENOMIC DNA]</scope>
    <source>
        <strain evidence="8 9">AK27</strain>
    </source>
</reference>
<dbReference type="AlphaFoldDB" id="A0A081FYM5"/>
<comment type="caution">
    <text evidence="8">The sequence shown here is derived from an EMBL/GenBank/DDBJ whole genome shotgun (WGS) entry which is preliminary data.</text>
</comment>
<dbReference type="eggNOG" id="COG0840">
    <property type="taxonomic scope" value="Bacteria"/>
</dbReference>
<dbReference type="STRING" id="1232683.ADIMK_2196"/>
<feature type="domain" description="HAMP" evidence="7">
    <location>
        <begin position="73"/>
        <end position="127"/>
    </location>
</feature>
<keyword evidence="2 4" id="KW-0807">Transducer</keyword>
<keyword evidence="5" id="KW-0812">Transmembrane</keyword>
<dbReference type="Gene3D" id="1.10.287.950">
    <property type="entry name" value="Methyl-accepting chemotaxis protein"/>
    <property type="match status" value="1"/>
</dbReference>
<dbReference type="SMART" id="SM00304">
    <property type="entry name" value="HAMP"/>
    <property type="match status" value="1"/>
</dbReference>
<evidence type="ECO:0000259" key="6">
    <source>
        <dbReference type="PROSITE" id="PS50111"/>
    </source>
</evidence>
<organism evidence="8 9">
    <name type="scientific">Marinobacterium lacunae</name>
    <dbReference type="NCBI Taxonomy" id="1232683"/>
    <lineage>
        <taxon>Bacteria</taxon>
        <taxon>Pseudomonadati</taxon>
        <taxon>Pseudomonadota</taxon>
        <taxon>Gammaproteobacteria</taxon>
        <taxon>Oceanospirillales</taxon>
        <taxon>Oceanospirillaceae</taxon>
        <taxon>Marinobacterium</taxon>
    </lineage>
</organism>
<feature type="transmembrane region" description="Helical" evidence="5">
    <location>
        <begin position="52"/>
        <end position="71"/>
    </location>
</feature>
<dbReference type="GO" id="GO:0006935">
    <property type="term" value="P:chemotaxis"/>
    <property type="evidence" value="ECO:0007669"/>
    <property type="project" value="UniProtKB-ARBA"/>
</dbReference>
<dbReference type="PANTHER" id="PTHR32089:SF120">
    <property type="entry name" value="METHYL-ACCEPTING CHEMOTAXIS PROTEIN TLPQ"/>
    <property type="match status" value="1"/>
</dbReference>
<comment type="subcellular location">
    <subcellularLocation>
        <location evidence="1">Membrane</location>
    </subcellularLocation>
</comment>
<dbReference type="InterPro" id="IPR004089">
    <property type="entry name" value="MCPsignal_dom"/>
</dbReference>
<proteinExistence type="inferred from homology"/>
<dbReference type="SMART" id="SM00283">
    <property type="entry name" value="MA"/>
    <property type="match status" value="1"/>
</dbReference>
<feature type="transmembrane region" description="Helical" evidence="5">
    <location>
        <begin position="20"/>
        <end position="40"/>
    </location>
</feature>
<dbReference type="CDD" id="cd06225">
    <property type="entry name" value="HAMP"/>
    <property type="match status" value="1"/>
</dbReference>
<keyword evidence="9" id="KW-1185">Reference proteome</keyword>
<evidence type="ECO:0000313" key="8">
    <source>
        <dbReference type="EMBL" id="KEA63630.1"/>
    </source>
</evidence>
<dbReference type="SUPFAM" id="SSF58104">
    <property type="entry name" value="Methyl-accepting chemotaxis protein (MCP) signaling domain"/>
    <property type="match status" value="1"/>
</dbReference>
<dbReference type="GO" id="GO:0016020">
    <property type="term" value="C:membrane"/>
    <property type="evidence" value="ECO:0007669"/>
    <property type="project" value="UniProtKB-SubCell"/>
</dbReference>
<gene>
    <name evidence="8" type="ORF">ADIMK_2196</name>
</gene>
<dbReference type="PROSITE" id="PS50111">
    <property type="entry name" value="CHEMOTAXIS_TRANSDUC_2"/>
    <property type="match status" value="1"/>
</dbReference>
<evidence type="ECO:0000313" key="9">
    <source>
        <dbReference type="Proteomes" id="UP000028252"/>
    </source>
</evidence>
<evidence type="ECO:0000259" key="7">
    <source>
        <dbReference type="PROSITE" id="PS50885"/>
    </source>
</evidence>
<evidence type="ECO:0000256" key="1">
    <source>
        <dbReference type="ARBA" id="ARBA00004370"/>
    </source>
</evidence>
<name>A0A081FYM5_9GAMM</name>
<evidence type="ECO:0000256" key="3">
    <source>
        <dbReference type="ARBA" id="ARBA00029447"/>
    </source>
</evidence>
<evidence type="ECO:0000256" key="4">
    <source>
        <dbReference type="PROSITE-ProRule" id="PRU00284"/>
    </source>
</evidence>
<dbReference type="PATRIC" id="fig|1232683.4.peg.2155"/>
<accession>A0A081FYM5</accession>
<keyword evidence="5" id="KW-1133">Transmembrane helix</keyword>
<dbReference type="Pfam" id="PF00672">
    <property type="entry name" value="HAMP"/>
    <property type="match status" value="1"/>
</dbReference>
<comment type="similarity">
    <text evidence="3">Belongs to the methyl-accepting chemotaxis (MCP) protein family.</text>
</comment>
<evidence type="ECO:0000256" key="5">
    <source>
        <dbReference type="SAM" id="Phobius"/>
    </source>
</evidence>
<dbReference type="PANTHER" id="PTHR32089">
    <property type="entry name" value="METHYL-ACCEPTING CHEMOTAXIS PROTEIN MCPB"/>
    <property type="match status" value="1"/>
</dbReference>
<protein>
    <submittedName>
        <fullName evidence="8">Putative methyl-accepting chemotaxis protein IV</fullName>
    </submittedName>
</protein>
<evidence type="ECO:0000256" key="2">
    <source>
        <dbReference type="ARBA" id="ARBA00023224"/>
    </source>
</evidence>
<dbReference type="PROSITE" id="PS50885">
    <property type="entry name" value="HAMP"/>
    <property type="match status" value="1"/>
</dbReference>
<dbReference type="InterPro" id="IPR003660">
    <property type="entry name" value="HAMP_dom"/>
</dbReference>
<sequence length="579" mass="63729">MSVSPAQPNASTGLPTRLKLLLMMSLPCLPALAVLGFALARPSAAASNLLTALLLAAASTLLLVALCYGLVHRTLLGPILRIRETFEAIKDRHGDISANLPVEGPSEIGRLGMAYNDFSDSLKGMIAKSRHSSVNVSLGAAQLQLNINKVQQAALTQSNQASLVFQASEEATQAINEIASHTQLIAQRNEHNLQEINTSNTELSRIRAQVKAIGEEVANFQQIVARLSTNSEQVINVLAMVQGFSEQTNLLALNASIEAARAGDAGRGFAVVADEVRNLSLKVSDATQQIDKSISEMGALVESTRTGSNTIMDHVRDTDTFISHTHGKFSELLNDFDTLNSQLSEISAAVEQLSYANSTTHDNISSINQLADSIRDEIEISARHSQTLEGATEEMQELLSNFRIGFGGFENIIGTARDWAKEVERELQKLADSGHDLFDHHYRRTNPNQLPEKYDTRYVSAYERVMQPLFDRFIQERPEFVIASAFDINGYLPAHNSKVSRPLTGDLDTDNALSRHRRLYNANRAEKRRASNTAPFLLQTFIRDTGEILNSISVPLYVSGRHWGNFCTGFMPEQLLEMK</sequence>
<dbReference type="Pfam" id="PF00015">
    <property type="entry name" value="MCPsignal"/>
    <property type="match status" value="1"/>
</dbReference>
<dbReference type="EMBL" id="JMQN01000031">
    <property type="protein sequence ID" value="KEA63630.1"/>
    <property type="molecule type" value="Genomic_DNA"/>
</dbReference>
<dbReference type="Proteomes" id="UP000028252">
    <property type="component" value="Unassembled WGS sequence"/>
</dbReference>
<dbReference type="GO" id="GO:0007165">
    <property type="term" value="P:signal transduction"/>
    <property type="evidence" value="ECO:0007669"/>
    <property type="project" value="UniProtKB-KW"/>
</dbReference>